<dbReference type="AlphaFoldDB" id="A0A1U8JBC7"/>
<evidence type="ECO:0000313" key="5">
    <source>
        <dbReference type="RefSeq" id="XP_016685968.1"/>
    </source>
</evidence>
<sequence>MDRTWMNLSRVSNDYRNGVQTFLNFAFQNASQENMILCPCNKCGNINWHFREVVYEHLIVDGFIRGYKKWFFHGECTPSRTPSTINPAYPHSAYHQSVREDDMEDKMPRRRLQDPSIDQNTSSSEETNSEEQTAIGSSNVPNTPDEPAEIQSENVGTRRGRGRTVLKELYELNPSERVKVSRNNLGQPVGSKARLLAGYLGIIARNANILPINYESWHQMPDSNKNEALNNIKEKFVLEISDNYVKKALGKRWRDHKSTLKKKYFKKNISLEEKLRNVPSGMLRYQWEDAVRFWNSKKGEDRERVGTSSKQKQKFTHTAGSKSFACIVEAEKLSSGQKVGRLQLFDITHRKKDGSPMTSKAAEIMEKLKDKKAEYKAVASNDSSVNVDDIDNRIITEVLGPERHGRVRFQGSFVNPTQYFGSSSQQSMPSGSQAQVEVQRLRDQMSQMQSNFDKLKAEATAREAEQSRKYDALQLQLQNMMKMFQKSQNSPS</sequence>
<dbReference type="Pfam" id="PF03004">
    <property type="entry name" value="Transposase_24"/>
    <property type="match status" value="1"/>
</dbReference>
<organism evidence="4 5">
    <name type="scientific">Gossypium hirsutum</name>
    <name type="common">Upland cotton</name>
    <name type="synonym">Gossypium mexicanum</name>
    <dbReference type="NCBI Taxonomy" id="3635"/>
    <lineage>
        <taxon>Eukaryota</taxon>
        <taxon>Viridiplantae</taxon>
        <taxon>Streptophyta</taxon>
        <taxon>Embryophyta</taxon>
        <taxon>Tracheophyta</taxon>
        <taxon>Spermatophyta</taxon>
        <taxon>Magnoliopsida</taxon>
        <taxon>eudicotyledons</taxon>
        <taxon>Gunneridae</taxon>
        <taxon>Pentapetalae</taxon>
        <taxon>rosids</taxon>
        <taxon>malvids</taxon>
        <taxon>Malvales</taxon>
        <taxon>Malvaceae</taxon>
        <taxon>Malvoideae</taxon>
        <taxon>Gossypium</taxon>
    </lineage>
</organism>
<dbReference type="InterPro" id="IPR029480">
    <property type="entry name" value="Transpos_assoc"/>
</dbReference>
<feature type="coiled-coil region" evidence="1">
    <location>
        <begin position="431"/>
        <end position="465"/>
    </location>
</feature>
<dbReference type="RefSeq" id="XP_040948293.1">
    <property type="nucleotide sequence ID" value="XM_041092359.1"/>
</dbReference>
<dbReference type="PaxDb" id="3635-A0A1U8JBC7"/>
<dbReference type="PANTHER" id="PTHR33144:SF46">
    <property type="entry name" value="OS04G0610000 PROTEIN"/>
    <property type="match status" value="1"/>
</dbReference>
<evidence type="ECO:0000313" key="4">
    <source>
        <dbReference type="Proteomes" id="UP000818029"/>
    </source>
</evidence>
<evidence type="ECO:0000313" key="7">
    <source>
        <dbReference type="RefSeq" id="XP_040948293.1"/>
    </source>
</evidence>
<dbReference type="STRING" id="3635.A0A1U8JBC7"/>
<feature type="region of interest" description="Disordered" evidence="2">
    <location>
        <begin position="81"/>
        <end position="162"/>
    </location>
</feature>
<dbReference type="RefSeq" id="XP_040948292.1">
    <property type="nucleotide sequence ID" value="XM_041092358.1"/>
</dbReference>
<accession>A0A1U8JBC7</accession>
<evidence type="ECO:0000313" key="6">
    <source>
        <dbReference type="RefSeq" id="XP_040948292.1"/>
    </source>
</evidence>
<reference evidence="4" key="1">
    <citation type="journal article" date="2020" name="Nat. Genet.">
        <title>Genomic diversifications of five Gossypium allopolyploid species and their impact on cotton improvement.</title>
        <authorList>
            <person name="Chen Z.J."/>
            <person name="Sreedasyam A."/>
            <person name="Ando A."/>
            <person name="Song Q."/>
            <person name="De Santiago L.M."/>
            <person name="Hulse-Kemp A.M."/>
            <person name="Ding M."/>
            <person name="Ye W."/>
            <person name="Kirkbride R.C."/>
            <person name="Jenkins J."/>
            <person name="Plott C."/>
            <person name="Lovell J."/>
            <person name="Lin Y.M."/>
            <person name="Vaughn R."/>
            <person name="Liu B."/>
            <person name="Simpson S."/>
            <person name="Scheffler B.E."/>
            <person name="Wen L."/>
            <person name="Saski C.A."/>
            <person name="Grover C.E."/>
            <person name="Hu G."/>
            <person name="Conover J.L."/>
            <person name="Carlson J.W."/>
            <person name="Shu S."/>
            <person name="Boston L.B."/>
            <person name="Williams M."/>
            <person name="Peterson D.G."/>
            <person name="McGee K."/>
            <person name="Jones D.C."/>
            <person name="Wendel J.F."/>
            <person name="Stelly D.M."/>
            <person name="Grimwood J."/>
            <person name="Schmutz J."/>
        </authorList>
    </citation>
    <scope>NUCLEOTIDE SEQUENCE [LARGE SCALE GENOMIC DNA]</scope>
    <source>
        <strain evidence="4">cv. TM-1</strain>
    </source>
</reference>
<dbReference type="SMR" id="A0A1U8JBC7"/>
<reference evidence="5" key="2">
    <citation type="submission" date="2025-04" db="UniProtKB">
        <authorList>
            <consortium name="RefSeq"/>
        </authorList>
    </citation>
    <scope>IDENTIFICATION</scope>
    <source>
        <tissue evidence="5">Leaf</tissue>
    </source>
</reference>
<dbReference type="KEGG" id="ghi:107904168"/>
<proteinExistence type="predicted"/>
<feature type="compositionally biased region" description="Basic and acidic residues" evidence="2">
    <location>
        <begin position="97"/>
        <end position="113"/>
    </location>
</feature>
<name>A0A1U8JBC7_GOSHI</name>
<dbReference type="RefSeq" id="XP_016685968.1">
    <property type="nucleotide sequence ID" value="XM_016830479.1"/>
</dbReference>
<dbReference type="PANTHER" id="PTHR33144">
    <property type="entry name" value="OS10G0409366 PROTEIN-RELATED"/>
    <property type="match status" value="1"/>
</dbReference>
<evidence type="ECO:0000256" key="1">
    <source>
        <dbReference type="SAM" id="Coils"/>
    </source>
</evidence>
<gene>
    <name evidence="5 6 7" type="primary">LOC107904168</name>
</gene>
<dbReference type="GeneID" id="107904168"/>
<dbReference type="Proteomes" id="UP000818029">
    <property type="component" value="Chromosome D05"/>
</dbReference>
<keyword evidence="4" id="KW-1185">Reference proteome</keyword>
<evidence type="ECO:0000259" key="3">
    <source>
        <dbReference type="Pfam" id="PF13963"/>
    </source>
</evidence>
<keyword evidence="1" id="KW-0175">Coiled coil</keyword>
<feature type="domain" description="Transposase-associated" evidence="3">
    <location>
        <begin position="3"/>
        <end position="75"/>
    </location>
</feature>
<dbReference type="Pfam" id="PF13963">
    <property type="entry name" value="Transpos_assoc"/>
    <property type="match status" value="1"/>
</dbReference>
<evidence type="ECO:0000256" key="2">
    <source>
        <dbReference type="SAM" id="MobiDB-lite"/>
    </source>
</evidence>
<feature type="compositionally biased region" description="Low complexity" evidence="2">
    <location>
        <begin position="119"/>
        <end position="133"/>
    </location>
</feature>
<protein>
    <submittedName>
        <fullName evidence="5">Uncharacterized protein LOC107904168</fullName>
    </submittedName>
    <submittedName>
        <fullName evidence="6 7">Uncharacterized protein isoform X1</fullName>
    </submittedName>
</protein>
<dbReference type="InterPro" id="IPR004252">
    <property type="entry name" value="Probable_transposase_24"/>
</dbReference>